<protein>
    <submittedName>
        <fullName evidence="3">Cell division protein FtsI</fullName>
    </submittedName>
</protein>
<evidence type="ECO:0000313" key="4">
    <source>
        <dbReference type="Proteomes" id="UP000030013"/>
    </source>
</evidence>
<dbReference type="AlphaFoldDB" id="A0A0A0JWR1"/>
<gene>
    <name evidence="3" type="ORF">N801_06520</name>
</gene>
<comment type="caution">
    <text evidence="3">The sequence shown here is derived from an EMBL/GenBank/DDBJ whole genome shotgun (WGS) entry which is preliminary data.</text>
</comment>
<name>A0A0A0JWR1_9MICO</name>
<dbReference type="GO" id="GO:0008658">
    <property type="term" value="F:penicillin binding"/>
    <property type="evidence" value="ECO:0007669"/>
    <property type="project" value="InterPro"/>
</dbReference>
<keyword evidence="3" id="KW-0132">Cell division</keyword>
<dbReference type="InterPro" id="IPR012338">
    <property type="entry name" value="Beta-lactam/transpept-like"/>
</dbReference>
<dbReference type="InterPro" id="IPR050515">
    <property type="entry name" value="Beta-lactam/transpept"/>
</dbReference>
<keyword evidence="4" id="KW-1185">Reference proteome</keyword>
<dbReference type="STRING" id="1385519.N801_06520"/>
<dbReference type="Pfam" id="PF21922">
    <property type="entry name" value="PBP_dimer_2"/>
    <property type="match status" value="1"/>
</dbReference>
<dbReference type="PANTHER" id="PTHR30627">
    <property type="entry name" value="PEPTIDOGLYCAN D,D-TRANSPEPTIDASE"/>
    <property type="match status" value="1"/>
</dbReference>
<dbReference type="RefSeq" id="WP_035935678.1">
    <property type="nucleotide sequence ID" value="NZ_AVPL01000014.1"/>
</dbReference>
<dbReference type="GO" id="GO:0005886">
    <property type="term" value="C:plasma membrane"/>
    <property type="evidence" value="ECO:0007669"/>
    <property type="project" value="TreeGrafter"/>
</dbReference>
<keyword evidence="3" id="KW-0131">Cell cycle</keyword>
<dbReference type="GO" id="GO:0071555">
    <property type="term" value="P:cell wall organization"/>
    <property type="evidence" value="ECO:0007669"/>
    <property type="project" value="TreeGrafter"/>
</dbReference>
<dbReference type="OrthoDB" id="9766847at2"/>
<dbReference type="Pfam" id="PF00905">
    <property type="entry name" value="Transpeptidase"/>
    <property type="match status" value="1"/>
</dbReference>
<dbReference type="SUPFAM" id="SSF56519">
    <property type="entry name" value="Penicillin binding protein dimerisation domain"/>
    <property type="match status" value="1"/>
</dbReference>
<dbReference type="GO" id="GO:0051301">
    <property type="term" value="P:cell division"/>
    <property type="evidence" value="ECO:0007669"/>
    <property type="project" value="UniProtKB-KW"/>
</dbReference>
<organism evidence="3 4">
    <name type="scientific">Knoellia aerolata DSM 18566</name>
    <dbReference type="NCBI Taxonomy" id="1385519"/>
    <lineage>
        <taxon>Bacteria</taxon>
        <taxon>Bacillati</taxon>
        <taxon>Actinomycetota</taxon>
        <taxon>Actinomycetes</taxon>
        <taxon>Micrococcales</taxon>
        <taxon>Intrasporangiaceae</taxon>
        <taxon>Knoellia</taxon>
    </lineage>
</organism>
<dbReference type="InterPro" id="IPR054120">
    <property type="entry name" value="PBPA_dimer"/>
</dbReference>
<dbReference type="eggNOG" id="COG0768">
    <property type="taxonomic scope" value="Bacteria"/>
</dbReference>
<dbReference type="InterPro" id="IPR001460">
    <property type="entry name" value="PCN-bd_Tpept"/>
</dbReference>
<dbReference type="InterPro" id="IPR036138">
    <property type="entry name" value="PBP_dimer_sf"/>
</dbReference>
<feature type="domain" description="Penicillin-binding protein transpeptidase" evidence="1">
    <location>
        <begin position="155"/>
        <end position="479"/>
    </location>
</feature>
<dbReference type="Proteomes" id="UP000030013">
    <property type="component" value="Unassembled WGS sequence"/>
</dbReference>
<evidence type="ECO:0000259" key="1">
    <source>
        <dbReference type="Pfam" id="PF00905"/>
    </source>
</evidence>
<dbReference type="Gene3D" id="3.90.1310.10">
    <property type="entry name" value="Penicillin-binding protein 2a (Domain 2)"/>
    <property type="match status" value="1"/>
</dbReference>
<proteinExistence type="predicted"/>
<accession>A0A0A0JWR1</accession>
<evidence type="ECO:0000259" key="2">
    <source>
        <dbReference type="Pfam" id="PF21922"/>
    </source>
</evidence>
<dbReference type="EMBL" id="AVPL01000014">
    <property type="protein sequence ID" value="KGN41653.1"/>
    <property type="molecule type" value="Genomic_DNA"/>
</dbReference>
<dbReference type="Gene3D" id="3.40.710.10">
    <property type="entry name" value="DD-peptidase/beta-lactamase superfamily"/>
    <property type="match status" value="1"/>
</dbReference>
<evidence type="ECO:0000313" key="3">
    <source>
        <dbReference type="EMBL" id="KGN41653.1"/>
    </source>
</evidence>
<feature type="domain" description="Penicillin binding protein A dimerisation" evidence="2">
    <location>
        <begin position="52"/>
        <end position="133"/>
    </location>
</feature>
<reference evidence="3 4" key="1">
    <citation type="submission" date="2013-08" db="EMBL/GenBank/DDBJ databases">
        <title>The genome sequence of Knoellia aerolata.</title>
        <authorList>
            <person name="Zhu W."/>
            <person name="Wang G."/>
        </authorList>
    </citation>
    <scope>NUCLEOTIDE SEQUENCE [LARGE SCALE GENOMIC DNA]</scope>
    <source>
        <strain evidence="3 4">DSM 18566</strain>
    </source>
</reference>
<dbReference type="GO" id="GO:0071972">
    <property type="term" value="F:peptidoglycan L,D-transpeptidase activity"/>
    <property type="evidence" value="ECO:0007669"/>
    <property type="project" value="TreeGrafter"/>
</dbReference>
<dbReference type="SUPFAM" id="SSF56601">
    <property type="entry name" value="beta-lactamase/transpeptidase-like"/>
    <property type="match status" value="1"/>
</dbReference>
<dbReference type="PANTHER" id="PTHR30627:SF24">
    <property type="entry name" value="PENICILLIN-BINDING PROTEIN 4B"/>
    <property type="match status" value="1"/>
</dbReference>
<sequence length="485" mass="50970">MNRPIRRLSFVVAFLFASLLVSTTMIQFVYAKDLNARPDNRRTLLSSYARERGQILVGDTAVAKSVPVSNDYKWLRTYPLGAAYAHVTGYYSFYGGGGGLEQAENGLLSGSSDKLAFRRVSDFFTGRRTTGASLELTLDDRVQQAAIKALDGRKGAAVALNPSTGEILAMVSNPSYNPATLSGHDLGKVDTAYKALNGAADKPLVNRAIGGDLYPPGSTFKIVTAAAALSSGRFAPDSVLPGPAALDLPQTTTDLPNIGNRACGDNDETTFLHAMEISCNSAFGHLGLELGADALRDQAAKFGVGDQLSIPMRVTPSSVPAELNEPQLAQSAVGQYDVRVTPLQVAMFSAAVANRGIVMRPHLVRSVLSSDLSVIERSEPEQLSEAVTPEVAAQLTEMMEAVVENGSGKPAQVDGVRVAGKTGTAEHDPEQRAHAWFTGFAPAQDPQIAVAVVVESGGDADSEARGGGAVGGPIAKAMIEAGLKR</sequence>